<dbReference type="InterPro" id="IPR013785">
    <property type="entry name" value="Aldolase_TIM"/>
</dbReference>
<dbReference type="GO" id="GO:0051213">
    <property type="term" value="F:dioxygenase activity"/>
    <property type="evidence" value="ECO:0007669"/>
    <property type="project" value="UniProtKB-KW"/>
</dbReference>
<dbReference type="AlphaFoldDB" id="A0A2M7FY65"/>
<dbReference type="PANTHER" id="PTHR32332">
    <property type="entry name" value="2-NITROPROPANE DIOXYGENASE"/>
    <property type="match status" value="1"/>
</dbReference>
<organism evidence="4 5">
    <name type="scientific">bacterium (Candidatus Blackallbacteria) CG17_big_fil_post_rev_8_21_14_2_50_48_46</name>
    <dbReference type="NCBI Taxonomy" id="2014261"/>
    <lineage>
        <taxon>Bacteria</taxon>
        <taxon>Candidatus Blackallbacteria</taxon>
    </lineage>
</organism>
<keyword evidence="1" id="KW-0285">Flavoprotein</keyword>
<dbReference type="EMBL" id="PFFQ01000065">
    <property type="protein sequence ID" value="PIW13970.1"/>
    <property type="molecule type" value="Genomic_DNA"/>
</dbReference>
<keyword evidence="2" id="KW-0288">FMN</keyword>
<dbReference type="SUPFAM" id="SSF51412">
    <property type="entry name" value="Inosine monophosphate dehydrogenase (IMPDH)"/>
    <property type="match status" value="1"/>
</dbReference>
<evidence type="ECO:0000256" key="2">
    <source>
        <dbReference type="ARBA" id="ARBA00022643"/>
    </source>
</evidence>
<dbReference type="CDD" id="cd04730">
    <property type="entry name" value="NPD_like"/>
    <property type="match status" value="1"/>
</dbReference>
<reference evidence="4 5" key="1">
    <citation type="submission" date="2017-09" db="EMBL/GenBank/DDBJ databases">
        <title>Depth-based differentiation of microbial function through sediment-hosted aquifers and enrichment of novel symbionts in the deep terrestrial subsurface.</title>
        <authorList>
            <person name="Probst A.J."/>
            <person name="Ladd B."/>
            <person name="Jarett J.K."/>
            <person name="Geller-Mcgrath D.E."/>
            <person name="Sieber C.M."/>
            <person name="Emerson J.B."/>
            <person name="Anantharaman K."/>
            <person name="Thomas B.C."/>
            <person name="Malmstrom R."/>
            <person name="Stieglmeier M."/>
            <person name="Klingl A."/>
            <person name="Woyke T."/>
            <person name="Ryan C.M."/>
            <person name="Banfield J.F."/>
        </authorList>
    </citation>
    <scope>NUCLEOTIDE SEQUENCE [LARGE SCALE GENOMIC DNA]</scope>
    <source>
        <strain evidence="4">CG17_big_fil_post_rev_8_21_14_2_50_48_46</strain>
    </source>
</reference>
<sequence>MTYQTPFSEQLGLEVPLICGPMYPCSNKELVAAVSAAGGLGVVQPLSMVFVYGDDFREGLRWIRSQTDRPIGMNVLIEKSAKAYEERMQTWVEIALEEGVRFFLTSLGNPRWVVEKVRPLGGIVYHDVTERKWALKALEADVDGLICVNERAGGHAGQRSAERLLADLKDLGKPLICAGGIGDPQAFREALEMGYAGVQMGTRFIATQECKAHEDYKQAILKAHAEDIVLTDRLSGTPCAIIKTPAVERMGINASWLEKKLLKNRRTKYLMRTLYALQSVWKLKQAALKGNGYKDFWQAGKSVETIHEVLPAAEIVKSFAAALESEVSVSET</sequence>
<evidence type="ECO:0000256" key="1">
    <source>
        <dbReference type="ARBA" id="ARBA00022630"/>
    </source>
</evidence>
<dbReference type="Gene3D" id="3.20.20.70">
    <property type="entry name" value="Aldolase class I"/>
    <property type="match status" value="1"/>
</dbReference>
<protein>
    <submittedName>
        <fullName evidence="4">2-nitropropane dioxygenase</fullName>
    </submittedName>
</protein>
<keyword evidence="4" id="KW-0223">Dioxygenase</keyword>
<keyword evidence="3" id="KW-0560">Oxidoreductase</keyword>
<dbReference type="Pfam" id="PF03060">
    <property type="entry name" value="NMO"/>
    <property type="match status" value="1"/>
</dbReference>
<dbReference type="GO" id="GO:0018580">
    <property type="term" value="F:nitronate monooxygenase activity"/>
    <property type="evidence" value="ECO:0007669"/>
    <property type="project" value="InterPro"/>
</dbReference>
<proteinExistence type="predicted"/>
<gene>
    <name evidence="4" type="ORF">COW36_23295</name>
</gene>
<accession>A0A2M7FY65</accession>
<dbReference type="InterPro" id="IPR004136">
    <property type="entry name" value="NMO"/>
</dbReference>
<dbReference type="PANTHER" id="PTHR32332:SF20">
    <property type="entry name" value="2-NITROPROPANE DIOXYGENASE-LIKE PROTEIN"/>
    <property type="match status" value="1"/>
</dbReference>
<evidence type="ECO:0000313" key="4">
    <source>
        <dbReference type="EMBL" id="PIW13970.1"/>
    </source>
</evidence>
<evidence type="ECO:0000313" key="5">
    <source>
        <dbReference type="Proteomes" id="UP000231019"/>
    </source>
</evidence>
<comment type="caution">
    <text evidence="4">The sequence shown here is derived from an EMBL/GenBank/DDBJ whole genome shotgun (WGS) entry which is preliminary data.</text>
</comment>
<name>A0A2M7FY65_9BACT</name>
<evidence type="ECO:0000256" key="3">
    <source>
        <dbReference type="ARBA" id="ARBA00023002"/>
    </source>
</evidence>
<dbReference type="Proteomes" id="UP000231019">
    <property type="component" value="Unassembled WGS sequence"/>
</dbReference>